<gene>
    <name evidence="21" type="primary">LOC101401674</name>
</gene>
<dbReference type="PROSITE" id="PS00400">
    <property type="entry name" value="LBP_BPI_CETP"/>
    <property type="match status" value="1"/>
</dbReference>
<sequence length="481" mass="53032">MEGSAGTLLSLLLRLLLTSSPGAPDHSPGLVARITDKGLEYVAKEGLVGLQRKLHGIALPDFTGDFRISHLGRVRYEFHSLDISSCELLGSALTPLPGQGLSLAISDSSIGVHGKWKVRKSFVKLDGSFDVWVKDITTSVNLLLGSEPSGRPTVTVSSCSSHISDVEVDVSGDLGWLLNLFHSQIESRFQEVLESKICEKIQNSVTSDLQPYLQTLPVTTEMDSLASIDYSLMQAPRVTDQVLDVMFKGEIFNHNHRSPVPFGAPVMSLPEECNRMVYFAISDYVFNTASLVYQEAGYLNFSITDDMIPPESPIRLTTKSFRPFIPRLAKLYPNMNLELQGAVVPAPFLNFSPGNLSLAPQMEIEAFVVLPSSIREPVFRLGLATNVSAVLTFNTTKITGFLKPGKVHMELKESKVGVFNVEVLEALLNVHILNTLYPKVNDKLAKGLPLPLLKHIRLYDLVLQIHKDFLFLGANVQYTKV</sequence>
<dbReference type="InterPro" id="IPR017942">
    <property type="entry name" value="Lipid-bd_serum_glycop_N"/>
</dbReference>
<reference evidence="21" key="1">
    <citation type="submission" date="2025-08" db="UniProtKB">
        <authorList>
            <consortium name="RefSeq"/>
        </authorList>
    </citation>
    <scope>IDENTIFICATION</scope>
</reference>
<accession>A0ABM0HN33</accession>
<evidence type="ECO:0000256" key="5">
    <source>
        <dbReference type="ARBA" id="ARBA00022448"/>
    </source>
</evidence>
<evidence type="ECO:0000256" key="13">
    <source>
        <dbReference type="ARBA" id="ARBA00023157"/>
    </source>
</evidence>
<evidence type="ECO:0000256" key="17">
    <source>
        <dbReference type="SAM" id="SignalP"/>
    </source>
</evidence>
<evidence type="ECO:0000256" key="6">
    <source>
        <dbReference type="ARBA" id="ARBA00022525"/>
    </source>
</evidence>
<evidence type="ECO:0000256" key="8">
    <source>
        <dbReference type="ARBA" id="ARBA00022588"/>
    </source>
</evidence>
<protein>
    <recommendedName>
        <fullName evidence="4 16">Lipopolysaccharide-binding protein</fullName>
        <shortName evidence="16">LBP</shortName>
    </recommendedName>
</protein>
<comment type="subcellular location">
    <subcellularLocation>
        <location evidence="1 16">Secreted</location>
    </subcellularLocation>
</comment>
<keyword evidence="14 16" id="KW-0325">Glycoprotein</keyword>
<dbReference type="CDD" id="cd00025">
    <property type="entry name" value="BPI1"/>
    <property type="match status" value="1"/>
</dbReference>
<feature type="signal peptide" evidence="17">
    <location>
        <begin position="1"/>
        <end position="22"/>
    </location>
</feature>
<dbReference type="GeneID" id="101401674"/>
<keyword evidence="6 16" id="KW-0964">Secreted</keyword>
<keyword evidence="20" id="KW-1185">Reference proteome</keyword>
<dbReference type="SMART" id="SM00328">
    <property type="entry name" value="BPI1"/>
    <property type="match status" value="1"/>
</dbReference>
<feature type="chain" id="PRO_5045861256" description="Lipopolysaccharide-binding protein" evidence="17">
    <location>
        <begin position="23"/>
        <end position="481"/>
    </location>
</feature>
<dbReference type="CDD" id="cd00026">
    <property type="entry name" value="BPI2"/>
    <property type="match status" value="1"/>
</dbReference>
<dbReference type="InterPro" id="IPR001124">
    <property type="entry name" value="Lipid-bd_serum_glycop_C"/>
</dbReference>
<evidence type="ECO:0000256" key="4">
    <source>
        <dbReference type="ARBA" id="ARBA00015119"/>
    </source>
</evidence>
<evidence type="ECO:0000256" key="15">
    <source>
        <dbReference type="ARBA" id="ARBA00045486"/>
    </source>
</evidence>
<dbReference type="InterPro" id="IPR032942">
    <property type="entry name" value="BPI/LBP/Plunc"/>
</dbReference>
<evidence type="ECO:0000313" key="20">
    <source>
        <dbReference type="Proteomes" id="UP000694910"/>
    </source>
</evidence>
<dbReference type="InterPro" id="IPR017943">
    <property type="entry name" value="Bactericidal_perm-incr_a/b_dom"/>
</dbReference>
<evidence type="ECO:0000256" key="7">
    <source>
        <dbReference type="ARBA" id="ARBA00022529"/>
    </source>
</evidence>
<evidence type="ECO:0000259" key="18">
    <source>
        <dbReference type="SMART" id="SM00328"/>
    </source>
</evidence>
<keyword evidence="10 16" id="KW-0391">Immunity</keyword>
<keyword evidence="13 16" id="KW-1015">Disulfide bond</keyword>
<dbReference type="SMART" id="SM00329">
    <property type="entry name" value="BPI2"/>
    <property type="match status" value="1"/>
</dbReference>
<evidence type="ECO:0000256" key="9">
    <source>
        <dbReference type="ARBA" id="ARBA00022729"/>
    </source>
</evidence>
<evidence type="ECO:0000256" key="1">
    <source>
        <dbReference type="ARBA" id="ARBA00004613"/>
    </source>
</evidence>
<keyword evidence="9 16" id="KW-0732">Signal</keyword>
<organism evidence="20 21">
    <name type="scientific">Ceratotherium simum simum</name>
    <name type="common">Southern white rhinoceros</name>
    <dbReference type="NCBI Taxonomy" id="73337"/>
    <lineage>
        <taxon>Eukaryota</taxon>
        <taxon>Metazoa</taxon>
        <taxon>Chordata</taxon>
        <taxon>Craniata</taxon>
        <taxon>Vertebrata</taxon>
        <taxon>Euteleostomi</taxon>
        <taxon>Mammalia</taxon>
        <taxon>Eutheria</taxon>
        <taxon>Laurasiatheria</taxon>
        <taxon>Perissodactyla</taxon>
        <taxon>Rhinocerotidae</taxon>
        <taxon>Ceratotherium</taxon>
    </lineage>
</organism>
<dbReference type="InterPro" id="IPR030675">
    <property type="entry name" value="BPI/LBP"/>
</dbReference>
<keyword evidence="12" id="KW-0445">Lipid transport</keyword>
<evidence type="ECO:0000256" key="3">
    <source>
        <dbReference type="ARBA" id="ARBA00011317"/>
    </source>
</evidence>
<feature type="domain" description="Lipid-binding serum glycoprotein C-terminal" evidence="19">
    <location>
        <begin position="271"/>
        <end position="474"/>
    </location>
</feature>
<evidence type="ECO:0000256" key="11">
    <source>
        <dbReference type="ARBA" id="ARBA00023022"/>
    </source>
</evidence>
<dbReference type="Gene3D" id="3.15.20.10">
    <property type="entry name" value="Bactericidal permeability-increasing protein, domain 2"/>
    <property type="match status" value="1"/>
</dbReference>
<dbReference type="Gene3D" id="3.15.10.10">
    <property type="entry name" value="Bactericidal permeability-increasing protein, domain 1"/>
    <property type="match status" value="1"/>
</dbReference>
<keyword evidence="11 16" id="KW-0044">Antibiotic</keyword>
<evidence type="ECO:0000256" key="10">
    <source>
        <dbReference type="ARBA" id="ARBA00022859"/>
    </source>
</evidence>
<keyword evidence="7 16" id="KW-0929">Antimicrobial</keyword>
<comment type="subunit">
    <text evidence="3 16">When bound to LPS, interacts (via C-terminus) with soluble and membrane-bound CD14.</text>
</comment>
<dbReference type="Pfam" id="PF02886">
    <property type="entry name" value="LBP_BPI_CETP_C"/>
    <property type="match status" value="1"/>
</dbReference>
<evidence type="ECO:0000259" key="19">
    <source>
        <dbReference type="SMART" id="SM00329"/>
    </source>
</evidence>
<evidence type="ECO:0000256" key="12">
    <source>
        <dbReference type="ARBA" id="ARBA00023055"/>
    </source>
</evidence>
<proteinExistence type="inferred from homology"/>
<name>A0ABM0HN33_CERSS</name>
<feature type="domain" description="Lipid-binding serum glycoprotein N-terminal" evidence="18">
    <location>
        <begin position="33"/>
        <end position="256"/>
    </location>
</feature>
<evidence type="ECO:0000256" key="16">
    <source>
        <dbReference type="RuleBase" id="RU369039"/>
    </source>
</evidence>
<evidence type="ECO:0000256" key="2">
    <source>
        <dbReference type="ARBA" id="ARBA00007292"/>
    </source>
</evidence>
<dbReference type="PANTHER" id="PTHR10504:SF66">
    <property type="entry name" value="LIPOPOLYSACCHARIDE-BINDING PROTEIN"/>
    <property type="match status" value="1"/>
</dbReference>
<evidence type="ECO:0000313" key="21">
    <source>
        <dbReference type="RefSeq" id="XP_004430467.1"/>
    </source>
</evidence>
<evidence type="ECO:0000256" key="14">
    <source>
        <dbReference type="ARBA" id="ARBA00023180"/>
    </source>
</evidence>
<keyword evidence="5" id="KW-0813">Transport</keyword>
<dbReference type="Pfam" id="PF01273">
    <property type="entry name" value="LBP_BPI_CETP"/>
    <property type="match status" value="1"/>
</dbReference>
<comment type="function">
    <text evidence="15 16">Plays a role in the innate immune response. Binds to the lipid A moiety of bacterial lipopolysaccharides (LPS), a glycolipid present in the outer membrane of all Gram-negative bacteria. Acts as an affinity enhancer for CD14, facilitating its association with LPS. Promotes the release of cytokines in response to bacterial lipopolysaccharide.</text>
</comment>
<dbReference type="RefSeq" id="XP_004430467.1">
    <property type="nucleotide sequence ID" value="XM_004430410.2"/>
</dbReference>
<dbReference type="Proteomes" id="UP000694910">
    <property type="component" value="Unplaced"/>
</dbReference>
<keyword evidence="8 16" id="KW-0399">Innate immunity</keyword>
<comment type="similarity">
    <text evidence="2">Belongs to the BPI/LBP/Plunc superfamily. BPI/LBP family.</text>
</comment>
<dbReference type="SUPFAM" id="SSF55394">
    <property type="entry name" value="Bactericidal permeability-increasing protein, BPI"/>
    <property type="match status" value="2"/>
</dbReference>
<dbReference type="PANTHER" id="PTHR10504">
    <property type="entry name" value="BACTERICIDAL PERMEABILITY-INCREASING BPI PROTEIN-RELATED"/>
    <property type="match status" value="1"/>
</dbReference>
<dbReference type="PIRSF" id="PIRSF002417">
    <property type="entry name" value="Lipid_binding_protein"/>
    <property type="match status" value="1"/>
</dbReference>
<dbReference type="InterPro" id="IPR017954">
    <property type="entry name" value="Lipid-bd_serum_glycop_CS"/>
</dbReference>